<dbReference type="EMBL" id="CP061035">
    <property type="protein sequence ID" value="QQV76069.1"/>
    <property type="molecule type" value="Genomic_DNA"/>
</dbReference>
<evidence type="ECO:0000256" key="1">
    <source>
        <dbReference type="SAM" id="MobiDB-lite"/>
    </source>
</evidence>
<reference evidence="5" key="1">
    <citation type="submission" date="2020-09" db="EMBL/GenBank/DDBJ databases">
        <title>Sphingomonas sp., a new species isolated from pork steak.</title>
        <authorList>
            <person name="Heidler von Heilborn D."/>
        </authorList>
    </citation>
    <scope>NUCLEOTIDE SEQUENCE [LARGE SCALE GENOMIC DNA]</scope>
</reference>
<sequence length="128" mass="12879">MTIAASIFMFAAIFALTAPPAPSQPAVAAVSIPAEIYADCDAVRAAGAAPLRMGQPGYRAALDGNMNGVACETVGTSSASIAATQTPSPAPVTQPTEPVQEAAPPPPPPPPVPPSSEMDPGPRKNSYR</sequence>
<dbReference type="KEGG" id="sari:H5J25_10925"/>
<feature type="region of interest" description="Disordered" evidence="1">
    <location>
        <begin position="76"/>
        <end position="128"/>
    </location>
</feature>
<accession>A0A974NSE9</accession>
<feature type="domain" description="Excalibur calcium-binding" evidence="3">
    <location>
        <begin position="36"/>
        <end position="72"/>
    </location>
</feature>
<evidence type="ECO:0000313" key="5">
    <source>
        <dbReference type="Proteomes" id="UP000595894"/>
    </source>
</evidence>
<feature type="compositionally biased region" description="Pro residues" evidence="1">
    <location>
        <begin position="103"/>
        <end position="114"/>
    </location>
</feature>
<protein>
    <submittedName>
        <fullName evidence="4">Excalibur calcium-binding domain-containing protein</fullName>
    </submittedName>
</protein>
<evidence type="ECO:0000256" key="2">
    <source>
        <dbReference type="SAM" id="SignalP"/>
    </source>
</evidence>
<dbReference type="Proteomes" id="UP000595894">
    <property type="component" value="Chromosome"/>
</dbReference>
<name>A0A974NSE9_9SPHN</name>
<evidence type="ECO:0000313" key="4">
    <source>
        <dbReference type="EMBL" id="QQV76069.1"/>
    </source>
</evidence>
<dbReference type="AlphaFoldDB" id="A0A974NSE9"/>
<keyword evidence="5" id="KW-1185">Reference proteome</keyword>
<feature type="signal peptide" evidence="2">
    <location>
        <begin position="1"/>
        <end position="20"/>
    </location>
</feature>
<dbReference type="InterPro" id="IPR008613">
    <property type="entry name" value="Excalibur_Ca-bd_domain"/>
</dbReference>
<keyword evidence="2" id="KW-0732">Signal</keyword>
<dbReference type="SMART" id="SM00894">
    <property type="entry name" value="Excalibur"/>
    <property type="match status" value="1"/>
</dbReference>
<proteinExistence type="predicted"/>
<feature type="compositionally biased region" description="Polar residues" evidence="1">
    <location>
        <begin position="76"/>
        <end position="93"/>
    </location>
</feature>
<feature type="chain" id="PRO_5037447263" evidence="2">
    <location>
        <begin position="21"/>
        <end position="128"/>
    </location>
</feature>
<organism evidence="4 5">
    <name type="scientific">Sphingomonas aliaeris</name>
    <dbReference type="NCBI Taxonomy" id="2759526"/>
    <lineage>
        <taxon>Bacteria</taxon>
        <taxon>Pseudomonadati</taxon>
        <taxon>Pseudomonadota</taxon>
        <taxon>Alphaproteobacteria</taxon>
        <taxon>Sphingomonadales</taxon>
        <taxon>Sphingomonadaceae</taxon>
        <taxon>Sphingomonas</taxon>
    </lineage>
</organism>
<evidence type="ECO:0000259" key="3">
    <source>
        <dbReference type="SMART" id="SM00894"/>
    </source>
</evidence>
<gene>
    <name evidence="4" type="ORF">H5J25_10925</name>
</gene>
<dbReference type="Pfam" id="PF05901">
    <property type="entry name" value="Excalibur"/>
    <property type="match status" value="1"/>
</dbReference>